<protein>
    <submittedName>
        <fullName evidence="1">Uncharacterized protein</fullName>
    </submittedName>
</protein>
<evidence type="ECO:0000313" key="1">
    <source>
        <dbReference type="EMBL" id="RRT42553.1"/>
    </source>
</evidence>
<dbReference type="AlphaFoldDB" id="A0A426XSV9"/>
<dbReference type="EMBL" id="AMZH03017756">
    <property type="protein sequence ID" value="RRT42553.1"/>
    <property type="molecule type" value="Genomic_DNA"/>
</dbReference>
<sequence length="94" mass="9692">MSATPTPNPSVHFLPLPPPLTISPFASAVGAFCHLLCRCSEPSIPLLPTESSQLPLLSAVRCRYCCPLPLLSTATVSLSAAAAAVCSTDADVLD</sequence>
<accession>A0A426XSV9</accession>
<comment type="caution">
    <text evidence="1">The sequence shown here is derived from an EMBL/GenBank/DDBJ whole genome shotgun (WGS) entry which is preliminary data.</text>
</comment>
<evidence type="ECO:0000313" key="2">
    <source>
        <dbReference type="Proteomes" id="UP000287651"/>
    </source>
</evidence>
<dbReference type="Proteomes" id="UP000287651">
    <property type="component" value="Unassembled WGS sequence"/>
</dbReference>
<reference evidence="1 2" key="1">
    <citation type="journal article" date="2014" name="Agronomy (Basel)">
        <title>A Draft Genome Sequence for Ensete ventricosum, the Drought-Tolerant Tree Against Hunger.</title>
        <authorList>
            <person name="Harrison J."/>
            <person name="Moore K.A."/>
            <person name="Paszkiewicz K."/>
            <person name="Jones T."/>
            <person name="Grant M."/>
            <person name="Ambacheew D."/>
            <person name="Muzemil S."/>
            <person name="Studholme D.J."/>
        </authorList>
    </citation>
    <scope>NUCLEOTIDE SEQUENCE [LARGE SCALE GENOMIC DNA]</scope>
</reference>
<name>A0A426XSV9_ENSVE</name>
<gene>
    <name evidence="1" type="ORF">B296_00057036</name>
</gene>
<organism evidence="1 2">
    <name type="scientific">Ensete ventricosum</name>
    <name type="common">Abyssinian banana</name>
    <name type="synonym">Musa ensete</name>
    <dbReference type="NCBI Taxonomy" id="4639"/>
    <lineage>
        <taxon>Eukaryota</taxon>
        <taxon>Viridiplantae</taxon>
        <taxon>Streptophyta</taxon>
        <taxon>Embryophyta</taxon>
        <taxon>Tracheophyta</taxon>
        <taxon>Spermatophyta</taxon>
        <taxon>Magnoliopsida</taxon>
        <taxon>Liliopsida</taxon>
        <taxon>Zingiberales</taxon>
        <taxon>Musaceae</taxon>
        <taxon>Ensete</taxon>
    </lineage>
</organism>
<proteinExistence type="predicted"/>